<keyword evidence="2" id="KW-1133">Transmembrane helix</keyword>
<evidence type="ECO:0000313" key="4">
    <source>
        <dbReference type="EMBL" id="CUQ87684.1"/>
    </source>
</evidence>
<evidence type="ECO:0000256" key="1">
    <source>
        <dbReference type="SAM" id="MobiDB-lite"/>
    </source>
</evidence>
<sequence length="387" mass="41970">MNTNEENKTENPESGIQTYDRKKKSHGNFLKIGCASCGFVAVVALCVLSSRYSWFGVKADDEGISYNNGLASSYSTTAPVEEQKVPTKAIKHNEAQETTAAASAATSVTTSAATTAKATSATTTAKTTQTTAATTKATAPATTKATAPATTAAPKPAWTEKKCSGTRYINISSCCARKEGLQGSEVVSYKYYGDAVNIAALTDTGYYKLDDGTYIHSDYLSESKPVATTVPAAAKPAVQDNTTPTSAITDSPVNCTAEEAEVFRIVNEIRVSYGLKPYKWDTNAYKAAKARCTEIEQNFSHLRPDGSNFKTIYGYSDDELWYKFCSVGENLGSGQPTAQRVVDSWMASTKGHRENILNPDFENLAVAFGTYNDAYKYYWVQEFTTYR</sequence>
<name>A0A174ZKJ8_9FIRM</name>
<dbReference type="InterPro" id="IPR035940">
    <property type="entry name" value="CAP_sf"/>
</dbReference>
<dbReference type="InterPro" id="IPR014044">
    <property type="entry name" value="CAP_dom"/>
</dbReference>
<dbReference type="OrthoDB" id="9783944at2"/>
<organism evidence="4 5">
    <name type="scientific">[Eubacterium] siraeum</name>
    <dbReference type="NCBI Taxonomy" id="39492"/>
    <lineage>
        <taxon>Bacteria</taxon>
        <taxon>Bacillati</taxon>
        <taxon>Bacillota</taxon>
        <taxon>Clostridia</taxon>
        <taxon>Eubacteriales</taxon>
        <taxon>Oscillospiraceae</taxon>
        <taxon>Oscillospiraceae incertae sedis</taxon>
    </lineage>
</organism>
<feature type="transmembrane region" description="Helical" evidence="2">
    <location>
        <begin position="29"/>
        <end position="48"/>
    </location>
</feature>
<dbReference type="PANTHER" id="PTHR31157:SF1">
    <property type="entry name" value="SCP DOMAIN-CONTAINING PROTEIN"/>
    <property type="match status" value="1"/>
</dbReference>
<keyword evidence="2" id="KW-0472">Membrane</keyword>
<evidence type="ECO:0000256" key="2">
    <source>
        <dbReference type="SAM" id="Phobius"/>
    </source>
</evidence>
<keyword evidence="2" id="KW-0812">Transmembrane</keyword>
<feature type="domain" description="SCP" evidence="3">
    <location>
        <begin position="264"/>
        <end position="383"/>
    </location>
</feature>
<dbReference type="STRING" id="39492.ERS852540_01554"/>
<evidence type="ECO:0000313" key="5">
    <source>
        <dbReference type="Proteomes" id="UP000095662"/>
    </source>
</evidence>
<dbReference type="CDD" id="cd05379">
    <property type="entry name" value="CAP_bacterial"/>
    <property type="match status" value="1"/>
</dbReference>
<evidence type="ECO:0000259" key="3">
    <source>
        <dbReference type="Pfam" id="PF00188"/>
    </source>
</evidence>
<protein>
    <submittedName>
        <fullName evidence="4">Uncharacterized protein, YkwD family</fullName>
    </submittedName>
</protein>
<dbReference type="Proteomes" id="UP000095662">
    <property type="component" value="Unassembled WGS sequence"/>
</dbReference>
<dbReference type="PANTHER" id="PTHR31157">
    <property type="entry name" value="SCP DOMAIN-CONTAINING PROTEIN"/>
    <property type="match status" value="1"/>
</dbReference>
<dbReference type="AlphaFoldDB" id="A0A174ZKJ8"/>
<dbReference type="EMBL" id="CZBY01000012">
    <property type="protein sequence ID" value="CUQ87684.1"/>
    <property type="molecule type" value="Genomic_DNA"/>
</dbReference>
<gene>
    <name evidence="4" type="ORF">ERS852540_01554</name>
</gene>
<reference evidence="4 5" key="1">
    <citation type="submission" date="2015-09" db="EMBL/GenBank/DDBJ databases">
        <authorList>
            <consortium name="Pathogen Informatics"/>
        </authorList>
    </citation>
    <scope>NUCLEOTIDE SEQUENCE [LARGE SCALE GENOMIC DNA]</scope>
    <source>
        <strain evidence="4 5">2789STDY5834928</strain>
    </source>
</reference>
<proteinExistence type="predicted"/>
<dbReference type="Gene3D" id="3.40.33.10">
    <property type="entry name" value="CAP"/>
    <property type="match status" value="1"/>
</dbReference>
<dbReference type="Pfam" id="PF00188">
    <property type="entry name" value="CAP"/>
    <property type="match status" value="1"/>
</dbReference>
<accession>A0A174ZKJ8</accession>
<feature type="region of interest" description="Disordered" evidence="1">
    <location>
        <begin position="119"/>
        <end position="153"/>
    </location>
</feature>
<dbReference type="SUPFAM" id="SSF55797">
    <property type="entry name" value="PR-1-like"/>
    <property type="match status" value="1"/>
</dbReference>